<comment type="similarity">
    <text evidence="2">Belongs to the class-I pyridoxal-phosphate-dependent aminotransferase family.</text>
</comment>
<dbReference type="GO" id="GO:0030170">
    <property type="term" value="F:pyridoxal phosphate binding"/>
    <property type="evidence" value="ECO:0007669"/>
    <property type="project" value="InterPro"/>
</dbReference>
<evidence type="ECO:0000256" key="2">
    <source>
        <dbReference type="ARBA" id="ARBA00007441"/>
    </source>
</evidence>
<evidence type="ECO:0000256" key="5">
    <source>
        <dbReference type="ARBA" id="ARBA00022898"/>
    </source>
</evidence>
<evidence type="ECO:0000259" key="7">
    <source>
        <dbReference type="Pfam" id="PF00155"/>
    </source>
</evidence>
<dbReference type="FunFam" id="3.40.640.10:FF:000024">
    <property type="entry name" value="Kynurenine--oxoglutarate transaminase 3"/>
    <property type="match status" value="1"/>
</dbReference>
<dbReference type="AlphaFoldDB" id="A0A5K3FV02"/>
<proteinExistence type="inferred from homology"/>
<dbReference type="PANTHER" id="PTHR43807">
    <property type="entry name" value="FI04487P"/>
    <property type="match status" value="1"/>
</dbReference>
<dbReference type="Pfam" id="PF00155">
    <property type="entry name" value="Aminotran_1_2"/>
    <property type="match status" value="1"/>
</dbReference>
<dbReference type="SUPFAM" id="SSF53383">
    <property type="entry name" value="PLP-dependent transferases"/>
    <property type="match status" value="1"/>
</dbReference>
<dbReference type="InterPro" id="IPR051326">
    <property type="entry name" value="Kynurenine-oxoglutarate_AT"/>
</dbReference>
<dbReference type="InterPro" id="IPR015424">
    <property type="entry name" value="PyrdxlP-dep_Trfase"/>
</dbReference>
<dbReference type="WBParaSite" id="MCU_011595-RA">
    <property type="protein sequence ID" value="MCU_011595-RA"/>
    <property type="gene ID" value="MCU_011595"/>
</dbReference>
<dbReference type="GO" id="GO:0005739">
    <property type="term" value="C:mitochondrion"/>
    <property type="evidence" value="ECO:0007669"/>
    <property type="project" value="TreeGrafter"/>
</dbReference>
<dbReference type="InterPro" id="IPR004839">
    <property type="entry name" value="Aminotransferase_I/II_large"/>
</dbReference>
<reference evidence="8" key="1">
    <citation type="submission" date="2019-11" db="UniProtKB">
        <authorList>
            <consortium name="WormBaseParasite"/>
        </authorList>
    </citation>
    <scope>IDENTIFICATION</scope>
</reference>
<comment type="cofactor">
    <cofactor evidence="1">
        <name>pyridoxal 5'-phosphate</name>
        <dbReference type="ChEBI" id="CHEBI:597326"/>
    </cofactor>
</comment>
<feature type="domain" description="Aminotransferase class I/classII large" evidence="7">
    <location>
        <begin position="35"/>
        <end position="441"/>
    </location>
</feature>
<keyword evidence="4" id="KW-0808">Transferase</keyword>
<accession>A0A5K3FV02</accession>
<evidence type="ECO:0000256" key="6">
    <source>
        <dbReference type="ARBA" id="ARBA00024016"/>
    </source>
</evidence>
<evidence type="ECO:0000256" key="4">
    <source>
        <dbReference type="ARBA" id="ARBA00022679"/>
    </source>
</evidence>
<keyword evidence="3" id="KW-0032">Aminotransferase</keyword>
<dbReference type="FunFam" id="3.90.1150.10:FF:000141">
    <property type="entry name" value="Kynurenine--oxoglutarate transaminase 1"/>
    <property type="match status" value="1"/>
</dbReference>
<dbReference type="InterPro" id="IPR015422">
    <property type="entry name" value="PyrdxlP-dep_Trfase_small"/>
</dbReference>
<comment type="pathway">
    <text evidence="6">Amino-acid degradation; L-kynurenine degradation; kynurenate from L-kynurenine: step 1/2.</text>
</comment>
<sequence>MSLTTVTSVPPAKRTLGQKPSIWVSINELIAKHKPLNLGQGFPDFLPTGHVLESLAKATDDACDPSLHMLTRCQGHPRLVNALSRIYTPLTRHDPSVSGPCSPDLLSGTFVGPERVIDAEREIIISPGAYGALCAAFFAVVNPGDEVIIIEPAFDCYTPMTLAVGGRPVYVPLRPPKSVEGSCSASDWILDFDELESKVTSKTKVLVLNTPNNPLGKVFSLAELEKLADICIRHNIVCFSDEVYEWIVFPPSVHIKIASLPGMWERTLTIGSAGKTFNVTGWKIGWTIGPETLISAMATIQATTVEACPTPMQEALATSLEVELPLLHTPQSYFYEITRDVAKKTEVLAHGLESVGMQPILPQGGYFLMANIEKIPFPMTAAAHSEGKPRDELFNEWMMENKKLSAIPTSVFYCPANRQIGEKFLRFCVIKDEKTLEKAISILRNW</sequence>
<evidence type="ECO:0000256" key="1">
    <source>
        <dbReference type="ARBA" id="ARBA00001933"/>
    </source>
</evidence>
<name>A0A5K3FV02_MESCO</name>
<organism evidence="8">
    <name type="scientific">Mesocestoides corti</name>
    <name type="common">Flatworm</name>
    <dbReference type="NCBI Taxonomy" id="53468"/>
    <lineage>
        <taxon>Eukaryota</taxon>
        <taxon>Metazoa</taxon>
        <taxon>Spiralia</taxon>
        <taxon>Lophotrochozoa</taxon>
        <taxon>Platyhelminthes</taxon>
        <taxon>Cestoda</taxon>
        <taxon>Eucestoda</taxon>
        <taxon>Cyclophyllidea</taxon>
        <taxon>Mesocestoididae</taxon>
        <taxon>Mesocestoides</taxon>
    </lineage>
</organism>
<keyword evidence="5" id="KW-0663">Pyridoxal phosphate</keyword>
<dbReference type="Gene3D" id="3.90.1150.10">
    <property type="entry name" value="Aspartate Aminotransferase, domain 1"/>
    <property type="match status" value="1"/>
</dbReference>
<protein>
    <submittedName>
        <fullName evidence="8">Aminotran_1_2 domain-containing protein</fullName>
    </submittedName>
</protein>
<dbReference type="CDD" id="cd00609">
    <property type="entry name" value="AAT_like"/>
    <property type="match status" value="1"/>
</dbReference>
<evidence type="ECO:0000256" key="3">
    <source>
        <dbReference type="ARBA" id="ARBA00022576"/>
    </source>
</evidence>
<evidence type="ECO:0000313" key="8">
    <source>
        <dbReference type="WBParaSite" id="MCU_011595-RA"/>
    </source>
</evidence>
<dbReference type="PANTHER" id="PTHR43807:SF20">
    <property type="entry name" value="FI04487P"/>
    <property type="match status" value="1"/>
</dbReference>
<dbReference type="InterPro" id="IPR015421">
    <property type="entry name" value="PyrdxlP-dep_Trfase_major"/>
</dbReference>
<dbReference type="GO" id="GO:0016212">
    <property type="term" value="F:kynurenine-oxoglutarate transaminase activity"/>
    <property type="evidence" value="ECO:0007669"/>
    <property type="project" value="TreeGrafter"/>
</dbReference>
<dbReference type="Gene3D" id="3.40.640.10">
    <property type="entry name" value="Type I PLP-dependent aspartate aminotransferase-like (Major domain)"/>
    <property type="match status" value="1"/>
</dbReference>